<accession>A5BL80</accession>
<name>A5BL80_VITVI</name>
<dbReference type="EMBL" id="AM463384">
    <property type="protein sequence ID" value="CAN81248.1"/>
    <property type="molecule type" value="Genomic_DNA"/>
</dbReference>
<organism evidence="1">
    <name type="scientific">Vitis vinifera</name>
    <name type="common">Grape</name>
    <dbReference type="NCBI Taxonomy" id="29760"/>
    <lineage>
        <taxon>Eukaryota</taxon>
        <taxon>Viridiplantae</taxon>
        <taxon>Streptophyta</taxon>
        <taxon>Embryophyta</taxon>
        <taxon>Tracheophyta</taxon>
        <taxon>Spermatophyta</taxon>
        <taxon>Magnoliopsida</taxon>
        <taxon>eudicotyledons</taxon>
        <taxon>Gunneridae</taxon>
        <taxon>Pentapetalae</taxon>
        <taxon>rosids</taxon>
        <taxon>Vitales</taxon>
        <taxon>Vitaceae</taxon>
        <taxon>Viteae</taxon>
        <taxon>Vitis</taxon>
    </lineage>
</organism>
<sequence length="318" mass="36234">MNFMSYVVEVSRGWDEPNARDMGRMTSQPNTKAEMYILNDGINMKVKITAMERRLEKLEMKNMQEVQAISQTPLLPMPCSICRSYEHMVDECPTIPTEREMFGDCNTYNSNWRDHPKFSWKPQPPQYKQHVQALPQASSLEQAMVNLSKFMGDLVGAQKSINAQLNQRIDSVESSLIKRMDEVQKVINFVDYSLNQGATAGHESVETPIGHESLPDMCDRHFEIVFFRYLMSKSPNQSNSEDFSSKDERLGSSSLGVKKAGWSMKNRIGFGGQVTYREGCMAIPNGKGMTHSALSWTKCIRFCQCFLKLVFKLGSILY</sequence>
<reference evidence="1" key="1">
    <citation type="journal article" date="2007" name="PLoS ONE">
        <title>The first genome sequence of an elite grapevine cultivar (Pinot noir Vitis vinifera L.): coping with a highly heterozygous genome.</title>
        <authorList>
            <person name="Velasco R."/>
            <person name="Zharkikh A."/>
            <person name="Troggio M."/>
            <person name="Cartwright D.A."/>
            <person name="Cestaro A."/>
            <person name="Pruss D."/>
            <person name="Pindo M."/>
            <person name="FitzGerald L.M."/>
            <person name="Vezzulli S."/>
            <person name="Reid J."/>
            <person name="Malacarne G."/>
            <person name="Iliev D."/>
            <person name="Coppola G."/>
            <person name="Wardell B."/>
            <person name="Micheletti D."/>
            <person name="Macalma T."/>
            <person name="Facci M."/>
            <person name="Mitchell J.T."/>
            <person name="Perazzolli M."/>
            <person name="Eldredge G."/>
            <person name="Gatto P."/>
            <person name="Oyzerski R."/>
            <person name="Moretto M."/>
            <person name="Gutin N."/>
            <person name="Stefanini M."/>
            <person name="Chen Y."/>
            <person name="Segala C."/>
            <person name="Davenport C."/>
            <person name="Dematte L."/>
            <person name="Mraz A."/>
            <person name="Battilana J."/>
            <person name="Stormo K."/>
            <person name="Costa F."/>
            <person name="Tao Q."/>
            <person name="Si-Ammour A."/>
            <person name="Harkins T."/>
            <person name="Lackey A."/>
            <person name="Perbost C."/>
            <person name="Taillon B."/>
            <person name="Stella A."/>
            <person name="Solovyev V."/>
            <person name="Fawcett J.A."/>
            <person name="Sterck L."/>
            <person name="Vandepoele K."/>
            <person name="Grando S.M."/>
            <person name="Toppo S."/>
            <person name="Moser C."/>
            <person name="Lanchbury J."/>
            <person name="Bogden R."/>
            <person name="Skolnick M."/>
            <person name="Sgaramella V."/>
            <person name="Bhatnagar S.K."/>
            <person name="Fontana P."/>
            <person name="Gutin A."/>
            <person name="Van de Peer Y."/>
            <person name="Salamini F."/>
            <person name="Viola R."/>
        </authorList>
    </citation>
    <scope>NUCLEOTIDE SEQUENCE</scope>
</reference>
<dbReference type="AlphaFoldDB" id="A5BL80"/>
<proteinExistence type="predicted"/>
<protein>
    <submittedName>
        <fullName evidence="1">Uncharacterized protein</fullName>
    </submittedName>
</protein>
<evidence type="ECO:0000313" key="1">
    <source>
        <dbReference type="EMBL" id="CAN81248.1"/>
    </source>
</evidence>
<gene>
    <name evidence="1" type="ORF">VITISV_013144</name>
</gene>